<organism evidence="2 3">
    <name type="scientific">Paramuricea clavata</name>
    <name type="common">Red gorgonian</name>
    <name type="synonym">Violescent sea-whip</name>
    <dbReference type="NCBI Taxonomy" id="317549"/>
    <lineage>
        <taxon>Eukaryota</taxon>
        <taxon>Metazoa</taxon>
        <taxon>Cnidaria</taxon>
        <taxon>Anthozoa</taxon>
        <taxon>Octocorallia</taxon>
        <taxon>Malacalcyonacea</taxon>
        <taxon>Plexauridae</taxon>
        <taxon>Paramuricea</taxon>
    </lineage>
</organism>
<name>A0A7D9HR90_PARCT</name>
<proteinExistence type="predicted"/>
<dbReference type="EMBL" id="CACRXK020001380">
    <property type="protein sequence ID" value="CAB3988778.1"/>
    <property type="molecule type" value="Genomic_DNA"/>
</dbReference>
<keyword evidence="3" id="KW-1185">Reference proteome</keyword>
<feature type="compositionally biased region" description="Basic and acidic residues" evidence="1">
    <location>
        <begin position="101"/>
        <end position="112"/>
    </location>
</feature>
<protein>
    <submittedName>
        <fullName evidence="2">Uncharacterized protein</fullName>
    </submittedName>
</protein>
<dbReference type="AlphaFoldDB" id="A0A7D9HR90"/>
<reference evidence="2" key="1">
    <citation type="submission" date="2020-04" db="EMBL/GenBank/DDBJ databases">
        <authorList>
            <person name="Alioto T."/>
            <person name="Alioto T."/>
            <person name="Gomez Garrido J."/>
        </authorList>
    </citation>
    <scope>NUCLEOTIDE SEQUENCE</scope>
    <source>
        <strain evidence="2">A484AB</strain>
    </source>
</reference>
<evidence type="ECO:0000313" key="3">
    <source>
        <dbReference type="Proteomes" id="UP001152795"/>
    </source>
</evidence>
<dbReference type="Proteomes" id="UP001152795">
    <property type="component" value="Unassembled WGS sequence"/>
</dbReference>
<accession>A0A7D9HR90</accession>
<feature type="region of interest" description="Disordered" evidence="1">
    <location>
        <begin position="93"/>
        <end position="133"/>
    </location>
</feature>
<comment type="caution">
    <text evidence="2">The sequence shown here is derived from an EMBL/GenBank/DDBJ whole genome shotgun (WGS) entry which is preliminary data.</text>
</comment>
<evidence type="ECO:0000313" key="2">
    <source>
        <dbReference type="EMBL" id="CAB3988778.1"/>
    </source>
</evidence>
<gene>
    <name evidence="2" type="ORF">PACLA_8A003057</name>
</gene>
<sequence length="133" mass="15282">MSNTSRTVEGKDENEIFILQKLTRRTLALENVDITVKKRGRAAEVLVEEAMSSEESCVEEDENGKPIILGYKIKRLSWESRRFTSVKQYLDKAMAESQTQRARDRALPRTDHEEESPMLPPKDLPDWAISSTE</sequence>
<dbReference type="OrthoDB" id="5987687at2759"/>
<evidence type="ECO:0000256" key="1">
    <source>
        <dbReference type="SAM" id="MobiDB-lite"/>
    </source>
</evidence>